<keyword evidence="3" id="KW-1185">Reference proteome</keyword>
<proteinExistence type="predicted"/>
<feature type="region of interest" description="Disordered" evidence="1">
    <location>
        <begin position="1"/>
        <end position="37"/>
    </location>
</feature>
<dbReference type="AlphaFoldDB" id="A0A8H5LKK5"/>
<dbReference type="EMBL" id="JAACJO010000003">
    <property type="protein sequence ID" value="KAF5360518.1"/>
    <property type="molecule type" value="Genomic_DNA"/>
</dbReference>
<evidence type="ECO:0000313" key="3">
    <source>
        <dbReference type="Proteomes" id="UP000559027"/>
    </source>
</evidence>
<dbReference type="OrthoDB" id="5876637at2759"/>
<evidence type="ECO:0000313" key="2">
    <source>
        <dbReference type="EMBL" id="KAF5360518.1"/>
    </source>
</evidence>
<feature type="compositionally biased region" description="Basic and acidic residues" evidence="1">
    <location>
        <begin position="158"/>
        <end position="173"/>
    </location>
</feature>
<feature type="compositionally biased region" description="Basic and acidic residues" evidence="1">
    <location>
        <begin position="9"/>
        <end position="29"/>
    </location>
</feature>
<feature type="compositionally biased region" description="Basic and acidic residues" evidence="1">
    <location>
        <begin position="57"/>
        <end position="82"/>
    </location>
</feature>
<comment type="caution">
    <text evidence="2">The sequence shown here is derived from an EMBL/GenBank/DDBJ whole genome shotgun (WGS) entry which is preliminary data.</text>
</comment>
<evidence type="ECO:0000256" key="1">
    <source>
        <dbReference type="SAM" id="MobiDB-lite"/>
    </source>
</evidence>
<feature type="region of interest" description="Disordered" evidence="1">
    <location>
        <begin position="50"/>
        <end position="208"/>
    </location>
</feature>
<dbReference type="Proteomes" id="UP000559027">
    <property type="component" value="Unassembled WGS sequence"/>
</dbReference>
<gene>
    <name evidence="2" type="ORF">D9756_004503</name>
</gene>
<reference evidence="2 3" key="1">
    <citation type="journal article" date="2020" name="ISME J.">
        <title>Uncovering the hidden diversity of litter-decomposition mechanisms in mushroom-forming fungi.</title>
        <authorList>
            <person name="Floudas D."/>
            <person name="Bentzer J."/>
            <person name="Ahren D."/>
            <person name="Johansson T."/>
            <person name="Persson P."/>
            <person name="Tunlid A."/>
        </authorList>
    </citation>
    <scope>NUCLEOTIDE SEQUENCE [LARGE SCALE GENOMIC DNA]</scope>
    <source>
        <strain evidence="2 3">CBS 146.42</strain>
    </source>
</reference>
<accession>A0A8H5LKK5</accession>
<sequence>MPHKRAKRSAREEQRKQEGSNHAPRKESISNEAIPKSVARVLNASKIREAYKKKRKWEQAGDDDKDKRKRQKTEDFQLKIKPGESIQHFYRRVEDDMRPMVRSAVQTSKAVERKARNAELVSGKKGKTFASLPEPSRSATGHKSRGQSPPPPSGLEPKGPKNDNNTERPKEFAELSTSAPRRLNDIAHAPPEFKKTPRGAKHAGTGAKREGILSMAQKSMMEQEREKAIARYRMLKASRLPPTERE</sequence>
<organism evidence="2 3">
    <name type="scientific">Leucocoprinus leucothites</name>
    <dbReference type="NCBI Taxonomy" id="201217"/>
    <lineage>
        <taxon>Eukaryota</taxon>
        <taxon>Fungi</taxon>
        <taxon>Dikarya</taxon>
        <taxon>Basidiomycota</taxon>
        <taxon>Agaricomycotina</taxon>
        <taxon>Agaricomycetes</taxon>
        <taxon>Agaricomycetidae</taxon>
        <taxon>Agaricales</taxon>
        <taxon>Agaricineae</taxon>
        <taxon>Agaricaceae</taxon>
        <taxon>Leucocoprinus</taxon>
    </lineage>
</organism>
<name>A0A8H5LKK5_9AGAR</name>
<protein>
    <submittedName>
        <fullName evidence="2">Uncharacterized protein</fullName>
    </submittedName>
</protein>